<proteinExistence type="predicted"/>
<reference evidence="6 7" key="1">
    <citation type="submission" date="2023-12" db="EMBL/GenBank/DDBJ databases">
        <title>A high-quality genome assembly for Dillenia turbinata (Dilleniales).</title>
        <authorList>
            <person name="Chanderbali A."/>
        </authorList>
    </citation>
    <scope>NUCLEOTIDE SEQUENCE [LARGE SCALE GENOMIC DNA]</scope>
    <source>
        <strain evidence="6">LSX21</strain>
        <tissue evidence="6">Leaf</tissue>
    </source>
</reference>
<dbReference type="PANTHER" id="PTHR31250:SF14">
    <property type="entry name" value="IQ DOMAIN-CONTAINING PROTEIN IQM2"/>
    <property type="match status" value="1"/>
</dbReference>
<dbReference type="GO" id="GO:0005634">
    <property type="term" value="C:nucleus"/>
    <property type="evidence" value="ECO:0007669"/>
    <property type="project" value="UniProtKB-SubCell"/>
</dbReference>
<evidence type="ECO:0000256" key="1">
    <source>
        <dbReference type="ARBA" id="ARBA00004123"/>
    </source>
</evidence>
<gene>
    <name evidence="6" type="ORF">RJ641_007506</name>
</gene>
<evidence type="ECO:0000256" key="4">
    <source>
        <dbReference type="ARBA" id="ARBA00023242"/>
    </source>
</evidence>
<evidence type="ECO:0000313" key="6">
    <source>
        <dbReference type="EMBL" id="KAK6925787.1"/>
    </source>
</evidence>
<accession>A0AAN8Z5L5</accession>
<organism evidence="6 7">
    <name type="scientific">Dillenia turbinata</name>
    <dbReference type="NCBI Taxonomy" id="194707"/>
    <lineage>
        <taxon>Eukaryota</taxon>
        <taxon>Viridiplantae</taxon>
        <taxon>Streptophyta</taxon>
        <taxon>Embryophyta</taxon>
        <taxon>Tracheophyta</taxon>
        <taxon>Spermatophyta</taxon>
        <taxon>Magnoliopsida</taxon>
        <taxon>eudicotyledons</taxon>
        <taxon>Gunneridae</taxon>
        <taxon>Pentapetalae</taxon>
        <taxon>Dilleniales</taxon>
        <taxon>Dilleniaceae</taxon>
        <taxon>Dillenia</taxon>
    </lineage>
</organism>
<keyword evidence="4" id="KW-0539">Nucleus</keyword>
<dbReference type="Proteomes" id="UP001370490">
    <property type="component" value="Unassembled WGS sequence"/>
</dbReference>
<evidence type="ECO:0008006" key="8">
    <source>
        <dbReference type="Google" id="ProtNLM"/>
    </source>
</evidence>
<evidence type="ECO:0000256" key="3">
    <source>
        <dbReference type="ARBA" id="ARBA00022490"/>
    </source>
</evidence>
<keyword evidence="7" id="KW-1185">Reference proteome</keyword>
<comment type="subcellular location">
    <subcellularLocation>
        <location evidence="2">Cytoplasm</location>
    </subcellularLocation>
    <subcellularLocation>
        <location evidence="1">Nucleus</location>
    </subcellularLocation>
</comment>
<dbReference type="EMBL" id="JBAMMX010000015">
    <property type="protein sequence ID" value="KAK6925787.1"/>
    <property type="molecule type" value="Genomic_DNA"/>
</dbReference>
<dbReference type="InterPro" id="IPR044159">
    <property type="entry name" value="IQM"/>
</dbReference>
<dbReference type="GO" id="GO:0005737">
    <property type="term" value="C:cytoplasm"/>
    <property type="evidence" value="ECO:0007669"/>
    <property type="project" value="UniProtKB-SubCell"/>
</dbReference>
<evidence type="ECO:0000313" key="7">
    <source>
        <dbReference type="Proteomes" id="UP001370490"/>
    </source>
</evidence>
<dbReference type="PANTHER" id="PTHR31250">
    <property type="entry name" value="IQ DOMAIN-CONTAINING PROTEIN IQM3"/>
    <property type="match status" value="1"/>
</dbReference>
<dbReference type="AlphaFoldDB" id="A0AAN8Z5L5"/>
<sequence>MGVSLSCPFASLSDLESALDSVIVKSVCLGDNEWRTPLRSISFKGQDSETTILRSSHSGEMVLEGSVSFRSKGLEKMIPVKVHTLNEEQDISKSNTEESKEIITPSPRSDCKSEISQLPLFDLGDFKHEAALKLQKVYKSFRTRRRLADCAVLVEQSWWKLLDFAELKRSSISFFDIEKHESAISRWSRARTRAAKVGKGLSKNDKARKLALQHWLEAIDPRHRYGHNLHLYYVKWLHCQSRQPFFYWLDIGEGKEVNLVEKCPRSKLQQQCIKYLGPMERKAYEVVVEDGKMYYKQSGELINTTEKHKGSKWIFVLSTSRVLYVGKKKKGTFQHSSFLAGGATSSAGRLVVENGVLKAVWPHSGHYKPTEENFQEFLSFLGDNNVDLTDVKMSPVDDDDDSISGICLRSTLSVEDLTLVETTSQADLISVRDLNSEMTHSMEQEKTVASVVLKPRMSGRLSKKLSKIEIPKRDDLFERCENADPNVEQSCNNSADDSQLDGYETAEEVITSDEDYLGPKQNLFEDAEEHEEIVDDEIPEESVLQRINSHKGTKSFQLGKLLSCKWTTGAGPRIGCVRDYPSELQVRALEQVNLSPRSASLLRCESRFSPRIRSKHSLV</sequence>
<protein>
    <recommendedName>
        <fullName evidence="8">IQ domain-containing protein IQM2-like</fullName>
    </recommendedName>
</protein>
<name>A0AAN8Z5L5_9MAGN</name>
<comment type="caution">
    <text evidence="6">The sequence shown here is derived from an EMBL/GenBank/DDBJ whole genome shotgun (WGS) entry which is preliminary data.</text>
</comment>
<keyword evidence="3" id="KW-0963">Cytoplasm</keyword>
<evidence type="ECO:0000256" key="2">
    <source>
        <dbReference type="ARBA" id="ARBA00004496"/>
    </source>
</evidence>
<evidence type="ECO:0000256" key="5">
    <source>
        <dbReference type="SAM" id="MobiDB-lite"/>
    </source>
</evidence>
<feature type="region of interest" description="Disordered" evidence="5">
    <location>
        <begin position="89"/>
        <end position="109"/>
    </location>
</feature>